<accession>A0A328HJK3</accession>
<organism evidence="2 3">
    <name type="scientific">Arthrobacter globiformis</name>
    <dbReference type="NCBI Taxonomy" id="1665"/>
    <lineage>
        <taxon>Bacteria</taxon>
        <taxon>Bacillati</taxon>
        <taxon>Actinomycetota</taxon>
        <taxon>Actinomycetes</taxon>
        <taxon>Micrococcales</taxon>
        <taxon>Micrococcaceae</taxon>
        <taxon>Arthrobacter</taxon>
    </lineage>
</organism>
<dbReference type="AlphaFoldDB" id="A0A328HJK3"/>
<proteinExistence type="predicted"/>
<dbReference type="RefSeq" id="WP_111902600.1">
    <property type="nucleotide sequence ID" value="NZ_QLNP01000042.1"/>
</dbReference>
<evidence type="ECO:0000313" key="2">
    <source>
        <dbReference type="EMBL" id="RAM38682.1"/>
    </source>
</evidence>
<dbReference type="InterPro" id="IPR024072">
    <property type="entry name" value="DHFR-like_dom_sf"/>
</dbReference>
<feature type="domain" description="Bacterial bifunctional deaminase-reductase C-terminal" evidence="1">
    <location>
        <begin position="2"/>
        <end position="172"/>
    </location>
</feature>
<evidence type="ECO:0000259" key="1">
    <source>
        <dbReference type="Pfam" id="PF01872"/>
    </source>
</evidence>
<dbReference type="OrthoDB" id="3427770at2"/>
<protein>
    <submittedName>
        <fullName evidence="2">Dihydrofolate reductase</fullName>
    </submittedName>
</protein>
<name>A0A328HJK3_ARTGO</name>
<dbReference type="PANTHER" id="PTHR38011">
    <property type="entry name" value="DIHYDROFOLATE REDUCTASE FAMILY PROTEIN (AFU_ORTHOLOGUE AFUA_8G06820)"/>
    <property type="match status" value="1"/>
</dbReference>
<dbReference type="Gene3D" id="3.40.430.10">
    <property type="entry name" value="Dihydrofolate Reductase, subunit A"/>
    <property type="match status" value="1"/>
</dbReference>
<dbReference type="EMBL" id="QLNP01000042">
    <property type="protein sequence ID" value="RAM38682.1"/>
    <property type="molecule type" value="Genomic_DNA"/>
</dbReference>
<dbReference type="InterPro" id="IPR050765">
    <property type="entry name" value="Riboflavin_Biosynth_HTPR"/>
</dbReference>
<dbReference type="PANTHER" id="PTHR38011:SF11">
    <property type="entry name" value="2,5-DIAMINO-6-RIBOSYLAMINO-4(3H)-PYRIMIDINONE 5'-PHOSPHATE REDUCTASE"/>
    <property type="match status" value="1"/>
</dbReference>
<dbReference type="GO" id="GO:0009231">
    <property type="term" value="P:riboflavin biosynthetic process"/>
    <property type="evidence" value="ECO:0007669"/>
    <property type="project" value="InterPro"/>
</dbReference>
<reference evidence="2 3" key="1">
    <citation type="submission" date="2018-04" db="EMBL/GenBank/DDBJ databases">
        <title>Bacteria isolated from cave deposits of Manipur.</title>
        <authorList>
            <person name="Sahoo D."/>
            <person name="Sarangthem I."/>
            <person name="Nandeibam J."/>
        </authorList>
    </citation>
    <scope>NUCLEOTIDE SEQUENCE [LARGE SCALE GENOMIC DNA]</scope>
    <source>
        <strain evidence="3">mrc11</strain>
    </source>
</reference>
<gene>
    <name evidence="2" type="ORF">DBZ45_03610</name>
</gene>
<dbReference type="GO" id="GO:0008703">
    <property type="term" value="F:5-amino-6-(5-phosphoribosylamino)uracil reductase activity"/>
    <property type="evidence" value="ECO:0007669"/>
    <property type="project" value="InterPro"/>
</dbReference>
<evidence type="ECO:0000313" key="3">
    <source>
        <dbReference type="Proteomes" id="UP000249166"/>
    </source>
</evidence>
<dbReference type="InterPro" id="IPR002734">
    <property type="entry name" value="RibDG_C"/>
</dbReference>
<sequence length="188" mass="20618">MPSVQYYVASSLDGFIATADDDLAWLLQFDGFEGGKESYDAFMSGVGCIVMGGTTYEWLMEHEPGNWPYPGTPCWIFTHHEFTAPPGADITFVRGEVNEFIDDLRRDAAGQNIWVVGGGELAAQFAGAGLLDELIVSVIPVVLGAGKRLLPLVQGPTAPLEFQEARPQGRGIVELRYRWPERQGSPER</sequence>
<dbReference type="Pfam" id="PF01872">
    <property type="entry name" value="RibD_C"/>
    <property type="match status" value="1"/>
</dbReference>
<comment type="caution">
    <text evidence="2">The sequence shown here is derived from an EMBL/GenBank/DDBJ whole genome shotgun (WGS) entry which is preliminary data.</text>
</comment>
<dbReference type="SUPFAM" id="SSF53597">
    <property type="entry name" value="Dihydrofolate reductase-like"/>
    <property type="match status" value="1"/>
</dbReference>
<dbReference type="Proteomes" id="UP000249166">
    <property type="component" value="Unassembled WGS sequence"/>
</dbReference>